<dbReference type="Gene3D" id="2.10.25.10">
    <property type="entry name" value="Laminin"/>
    <property type="match status" value="3"/>
</dbReference>
<sequence length="544" mass="59456">CLTPECECIDGFVRDREKGCVRSRERRGRVSSRCSRRNCGIAARCIEERGRAKCVPLYLDASFSPSEGVSPPPLHSFPSLPDSCDQVKCLDGGICVMEEVKCISGPCKPVPKCRDGPSPSALSEDSAVSSGYGSVYQPYADHCGQLRCKSGEECMMERIPCFTRPCKKGAICRPSNQVCHKEHEVWDNCFHGCGETCQNRNPTCTEQCGPGGCICDTFYIRDEFSGECVRLENCPSSRDIPIQKPRALTIDSFPSSPPSSSSINPLPPPQTCEGFECPEGQMCTLPPMACPTLPCTRRPTCVSLPSLLQDETIPSCEGHSCPKGHKCQLQQVTCIRAPCHPIPQCVIDMVPPTCTLPCRYGQTCVLETVICKRAPCPRRPSCRLLQVDPIPQTCAAVSCLVGETCAIEPLPCLVAPCPTRAICRPMKKRCEKQNEMWSECFTGCEATCGTKNKMCTMQCGPGGCQCARGFIRNEMNGDCPLDDQSEKCPSNEIYDRCFHGCEATCDDLIPFCTKQCGPGGCRCRSGLVRDPSTKECIPQSECSR</sequence>
<comment type="caution">
    <text evidence="5">The sequence shown here is derived from an EMBL/GenBank/DDBJ whole genome shotgun (WGS) entry which is preliminary data.</text>
</comment>
<feature type="domain" description="TIL" evidence="4">
    <location>
        <begin position="432"/>
        <end position="479"/>
    </location>
</feature>
<dbReference type="CDD" id="cd19941">
    <property type="entry name" value="TIL"/>
    <property type="match status" value="3"/>
</dbReference>
<evidence type="ECO:0000256" key="2">
    <source>
        <dbReference type="ARBA" id="ARBA00022900"/>
    </source>
</evidence>
<dbReference type="InterPro" id="IPR036084">
    <property type="entry name" value="Ser_inhib-like_sf"/>
</dbReference>
<feature type="non-terminal residue" evidence="5">
    <location>
        <position position="1"/>
    </location>
</feature>
<dbReference type="Pfam" id="PF01826">
    <property type="entry name" value="TIL"/>
    <property type="match status" value="3"/>
</dbReference>
<dbReference type="InterPro" id="IPR051368">
    <property type="entry name" value="SerProtInhib-TIL_Domain"/>
</dbReference>
<dbReference type="InterPro" id="IPR002919">
    <property type="entry name" value="TIL_dom"/>
</dbReference>
<evidence type="ECO:0000256" key="1">
    <source>
        <dbReference type="ARBA" id="ARBA00022690"/>
    </source>
</evidence>
<feature type="domain" description="TIL" evidence="4">
    <location>
        <begin position="181"/>
        <end position="234"/>
    </location>
</feature>
<evidence type="ECO:0000313" key="5">
    <source>
        <dbReference type="EMBL" id="GMR58932.1"/>
    </source>
</evidence>
<evidence type="ECO:0000256" key="3">
    <source>
        <dbReference type="ARBA" id="ARBA00023157"/>
    </source>
</evidence>
<keyword evidence="2" id="KW-0722">Serine protease inhibitor</keyword>
<name>A0AAN5IAK9_9BILA</name>
<evidence type="ECO:0000313" key="6">
    <source>
        <dbReference type="Proteomes" id="UP001328107"/>
    </source>
</evidence>
<dbReference type="Proteomes" id="UP001328107">
    <property type="component" value="Unassembled WGS sequence"/>
</dbReference>
<dbReference type="AlphaFoldDB" id="A0AAN5IAK9"/>
<dbReference type="GO" id="GO:0004867">
    <property type="term" value="F:serine-type endopeptidase inhibitor activity"/>
    <property type="evidence" value="ECO:0007669"/>
    <property type="project" value="UniProtKB-KW"/>
</dbReference>
<dbReference type="EMBL" id="BTRK01000006">
    <property type="protein sequence ID" value="GMR58932.1"/>
    <property type="molecule type" value="Genomic_DNA"/>
</dbReference>
<accession>A0AAN5IAK9</accession>
<protein>
    <recommendedName>
        <fullName evidence="4">TIL domain-containing protein</fullName>
    </recommendedName>
</protein>
<dbReference type="PANTHER" id="PTHR23259">
    <property type="entry name" value="RIDDLE"/>
    <property type="match status" value="1"/>
</dbReference>
<dbReference type="SUPFAM" id="SSF57567">
    <property type="entry name" value="Serine protease inhibitors"/>
    <property type="match status" value="3"/>
</dbReference>
<evidence type="ECO:0000259" key="4">
    <source>
        <dbReference type="Pfam" id="PF01826"/>
    </source>
</evidence>
<reference evidence="6" key="1">
    <citation type="submission" date="2022-10" db="EMBL/GenBank/DDBJ databases">
        <title>Genome assembly of Pristionchus species.</title>
        <authorList>
            <person name="Yoshida K."/>
            <person name="Sommer R.J."/>
        </authorList>
    </citation>
    <scope>NUCLEOTIDE SEQUENCE [LARGE SCALE GENOMIC DNA]</scope>
    <source>
        <strain evidence="6">RS5460</strain>
    </source>
</reference>
<gene>
    <name evidence="5" type="ORF">PMAYCL1PPCAC_29127</name>
</gene>
<organism evidence="5 6">
    <name type="scientific">Pristionchus mayeri</name>
    <dbReference type="NCBI Taxonomy" id="1317129"/>
    <lineage>
        <taxon>Eukaryota</taxon>
        <taxon>Metazoa</taxon>
        <taxon>Ecdysozoa</taxon>
        <taxon>Nematoda</taxon>
        <taxon>Chromadorea</taxon>
        <taxon>Rhabditida</taxon>
        <taxon>Rhabditina</taxon>
        <taxon>Diplogasteromorpha</taxon>
        <taxon>Diplogasteroidea</taxon>
        <taxon>Neodiplogasteridae</taxon>
        <taxon>Pristionchus</taxon>
    </lineage>
</organism>
<feature type="non-terminal residue" evidence="5">
    <location>
        <position position="544"/>
    </location>
</feature>
<keyword evidence="6" id="KW-1185">Reference proteome</keyword>
<keyword evidence="3" id="KW-1015">Disulfide bond</keyword>
<keyword evidence="1" id="KW-0646">Protease inhibitor</keyword>
<feature type="domain" description="TIL" evidence="4">
    <location>
        <begin position="488"/>
        <end position="542"/>
    </location>
</feature>
<proteinExistence type="predicted"/>
<dbReference type="PANTHER" id="PTHR23259:SF70">
    <property type="entry name" value="ACCESSORY GLAND PROTEIN ACP62F-RELATED"/>
    <property type="match status" value="1"/>
</dbReference>